<dbReference type="AlphaFoldDB" id="A0A6J2YSZ5"/>
<dbReference type="GeneID" id="115889950"/>
<sequence length="244" mass="27860">MAKLDDFLSKKKETTPILDLSKTTCNSKEEFRRLLEKVPDFKIKPEKVSVESLKIKEKRFGFKSGKKDLKGMKEPYQFMNPLPVEMQNLKIDDLAGVSIDWRMLTTLRPKSKMEENFFSRLVELGKLENKSRAAEKRQFQLDPQIRKIKNKSGVVEMRVVSCAECGEDFCTGKTCSVFGYDSFTSQAEVLQTSQKVLSPTSGEKSKRKIKRKSRSKSRGKRKGKSKSKSPKKRSASKNKSKSAL</sequence>
<gene>
    <name evidence="3" type="primary">LOC115889950</name>
</gene>
<accession>A0A6J2YSZ5</accession>
<dbReference type="KEGG" id="soy:115889950"/>
<reference evidence="3" key="1">
    <citation type="submission" date="2025-08" db="UniProtKB">
        <authorList>
            <consortium name="RefSeq"/>
        </authorList>
    </citation>
    <scope>IDENTIFICATION</scope>
    <source>
        <tissue evidence="3">Gonads</tissue>
    </source>
</reference>
<dbReference type="InParanoid" id="A0A6J2YSZ5"/>
<proteinExistence type="predicted"/>
<dbReference type="RefSeq" id="XP_030765910.1">
    <property type="nucleotide sequence ID" value="XM_030910050.1"/>
</dbReference>
<feature type="region of interest" description="Disordered" evidence="1">
    <location>
        <begin position="194"/>
        <end position="244"/>
    </location>
</feature>
<dbReference type="Proteomes" id="UP000504635">
    <property type="component" value="Unplaced"/>
</dbReference>
<evidence type="ECO:0000313" key="2">
    <source>
        <dbReference type="Proteomes" id="UP000504635"/>
    </source>
</evidence>
<dbReference type="OrthoDB" id="8250201at2759"/>
<keyword evidence="2" id="KW-1185">Reference proteome</keyword>
<feature type="compositionally biased region" description="Basic residues" evidence="1">
    <location>
        <begin position="205"/>
        <end position="244"/>
    </location>
</feature>
<organism evidence="2 3">
    <name type="scientific">Sitophilus oryzae</name>
    <name type="common">Rice weevil</name>
    <name type="synonym">Curculio oryzae</name>
    <dbReference type="NCBI Taxonomy" id="7048"/>
    <lineage>
        <taxon>Eukaryota</taxon>
        <taxon>Metazoa</taxon>
        <taxon>Ecdysozoa</taxon>
        <taxon>Arthropoda</taxon>
        <taxon>Hexapoda</taxon>
        <taxon>Insecta</taxon>
        <taxon>Pterygota</taxon>
        <taxon>Neoptera</taxon>
        <taxon>Endopterygota</taxon>
        <taxon>Coleoptera</taxon>
        <taxon>Polyphaga</taxon>
        <taxon>Cucujiformia</taxon>
        <taxon>Curculionidae</taxon>
        <taxon>Dryophthorinae</taxon>
        <taxon>Sitophilus</taxon>
    </lineage>
</organism>
<protein>
    <submittedName>
        <fullName evidence="3">Uncharacterized protein LOC115889950</fullName>
    </submittedName>
</protein>
<name>A0A6J2YSZ5_SITOR</name>
<evidence type="ECO:0000313" key="3">
    <source>
        <dbReference type="RefSeq" id="XP_030765910.1"/>
    </source>
</evidence>
<evidence type="ECO:0000256" key="1">
    <source>
        <dbReference type="SAM" id="MobiDB-lite"/>
    </source>
</evidence>